<evidence type="ECO:0000313" key="2">
    <source>
        <dbReference type="EMBL" id="KAJ3661810.1"/>
    </source>
</evidence>
<organism evidence="2 3">
    <name type="scientific">Zophobas morio</name>
    <dbReference type="NCBI Taxonomy" id="2755281"/>
    <lineage>
        <taxon>Eukaryota</taxon>
        <taxon>Metazoa</taxon>
        <taxon>Ecdysozoa</taxon>
        <taxon>Arthropoda</taxon>
        <taxon>Hexapoda</taxon>
        <taxon>Insecta</taxon>
        <taxon>Pterygota</taxon>
        <taxon>Neoptera</taxon>
        <taxon>Endopterygota</taxon>
        <taxon>Coleoptera</taxon>
        <taxon>Polyphaga</taxon>
        <taxon>Cucujiformia</taxon>
        <taxon>Tenebrionidae</taxon>
        <taxon>Zophobas</taxon>
    </lineage>
</organism>
<keyword evidence="1" id="KW-0472">Membrane</keyword>
<accession>A0AA38ITC2</accession>
<keyword evidence="3" id="KW-1185">Reference proteome</keyword>
<keyword evidence="1" id="KW-0812">Transmembrane</keyword>
<comment type="caution">
    <text evidence="2">The sequence shown here is derived from an EMBL/GenBank/DDBJ whole genome shotgun (WGS) entry which is preliminary data.</text>
</comment>
<evidence type="ECO:0000256" key="1">
    <source>
        <dbReference type="SAM" id="Phobius"/>
    </source>
</evidence>
<evidence type="ECO:0000313" key="3">
    <source>
        <dbReference type="Proteomes" id="UP001168821"/>
    </source>
</evidence>
<dbReference type="AlphaFoldDB" id="A0AA38ITC2"/>
<proteinExistence type="predicted"/>
<dbReference type="Proteomes" id="UP001168821">
    <property type="component" value="Unassembled WGS sequence"/>
</dbReference>
<keyword evidence="1" id="KW-1133">Transmembrane helix</keyword>
<protein>
    <submittedName>
        <fullName evidence="2">Uncharacterized protein</fullName>
    </submittedName>
</protein>
<name>A0AA38ITC2_9CUCU</name>
<reference evidence="2" key="1">
    <citation type="journal article" date="2023" name="G3 (Bethesda)">
        <title>Whole genome assemblies of Zophobas morio and Tenebrio molitor.</title>
        <authorList>
            <person name="Kaur S."/>
            <person name="Stinson S.A."/>
            <person name="diCenzo G.C."/>
        </authorList>
    </citation>
    <scope>NUCLEOTIDE SEQUENCE</scope>
    <source>
        <strain evidence="2">QUZm001</strain>
    </source>
</reference>
<gene>
    <name evidence="2" type="ORF">Zmor_006192</name>
</gene>
<feature type="transmembrane region" description="Helical" evidence="1">
    <location>
        <begin position="33"/>
        <end position="55"/>
    </location>
</feature>
<dbReference type="EMBL" id="JALNTZ010000002">
    <property type="protein sequence ID" value="KAJ3661810.1"/>
    <property type="molecule type" value="Genomic_DNA"/>
</dbReference>
<sequence>MLISHMTKLWILFSRYIRKIHTIQYYRLVEPVLLIRFIMFKLLFFFALLAIALALPKPAPVPDPQWYTVGAVPYAAYYPTYGWGAVVY</sequence>